<evidence type="ECO:0000256" key="9">
    <source>
        <dbReference type="ARBA" id="ARBA00023065"/>
    </source>
</evidence>
<dbReference type="GO" id="GO:0005886">
    <property type="term" value="C:plasma membrane"/>
    <property type="evidence" value="ECO:0007669"/>
    <property type="project" value="UniProtKB-SubCell"/>
</dbReference>
<evidence type="ECO:0000256" key="4">
    <source>
        <dbReference type="ARBA" id="ARBA00022568"/>
    </source>
</evidence>
<keyword evidence="7" id="KW-0106">Calcium</keyword>
<dbReference type="InterPro" id="IPR005821">
    <property type="entry name" value="Ion_trans_dom"/>
</dbReference>
<keyword evidence="15" id="KW-1185">Reference proteome</keyword>
<keyword evidence="9" id="KW-0406">Ion transport</keyword>
<feature type="transmembrane region" description="Helical" evidence="12">
    <location>
        <begin position="638"/>
        <end position="657"/>
    </location>
</feature>
<dbReference type="SMART" id="SM00248">
    <property type="entry name" value="ANK"/>
    <property type="match status" value="4"/>
</dbReference>
<evidence type="ECO:0000256" key="3">
    <source>
        <dbReference type="ARBA" id="ARBA00022475"/>
    </source>
</evidence>
<keyword evidence="5 12" id="KW-0812">Transmembrane</keyword>
<dbReference type="EMBL" id="BSXT01001182">
    <property type="protein sequence ID" value="GMF39697.1"/>
    <property type="molecule type" value="Genomic_DNA"/>
</dbReference>
<evidence type="ECO:0000313" key="14">
    <source>
        <dbReference type="EMBL" id="GMF39697.1"/>
    </source>
</evidence>
<evidence type="ECO:0000256" key="11">
    <source>
        <dbReference type="ARBA" id="ARBA00023303"/>
    </source>
</evidence>
<proteinExistence type="predicted"/>
<evidence type="ECO:0000256" key="6">
    <source>
        <dbReference type="ARBA" id="ARBA00022737"/>
    </source>
</evidence>
<evidence type="ECO:0000256" key="1">
    <source>
        <dbReference type="ARBA" id="ARBA00004651"/>
    </source>
</evidence>
<dbReference type="Pfam" id="PF00520">
    <property type="entry name" value="Ion_trans"/>
    <property type="match status" value="1"/>
</dbReference>
<dbReference type="InterPro" id="IPR024862">
    <property type="entry name" value="TRPV"/>
</dbReference>
<dbReference type="InterPro" id="IPR002110">
    <property type="entry name" value="Ankyrin_rpt"/>
</dbReference>
<dbReference type="InterPro" id="IPR036770">
    <property type="entry name" value="Ankyrin_rpt-contain_sf"/>
</dbReference>
<dbReference type="SUPFAM" id="SSF48403">
    <property type="entry name" value="Ankyrin repeat"/>
    <property type="match status" value="1"/>
</dbReference>
<keyword evidence="4" id="KW-0109">Calcium transport</keyword>
<evidence type="ECO:0000256" key="12">
    <source>
        <dbReference type="SAM" id="Phobius"/>
    </source>
</evidence>
<reference evidence="14" key="1">
    <citation type="submission" date="2023-04" db="EMBL/GenBank/DDBJ databases">
        <title>Phytophthora fragariaefolia NBRC 109709.</title>
        <authorList>
            <person name="Ichikawa N."/>
            <person name="Sato H."/>
            <person name="Tonouchi N."/>
        </authorList>
    </citation>
    <scope>NUCLEOTIDE SEQUENCE</scope>
    <source>
        <strain evidence="14">NBRC 109709</strain>
    </source>
</reference>
<keyword evidence="10 12" id="KW-0472">Membrane</keyword>
<keyword evidence="11" id="KW-0407">Ion channel</keyword>
<gene>
    <name evidence="14" type="ORF">Pfra01_001189200</name>
</gene>
<evidence type="ECO:0000256" key="7">
    <source>
        <dbReference type="ARBA" id="ARBA00022837"/>
    </source>
</evidence>
<evidence type="ECO:0000256" key="10">
    <source>
        <dbReference type="ARBA" id="ARBA00023136"/>
    </source>
</evidence>
<dbReference type="OrthoDB" id="533508at2759"/>
<evidence type="ECO:0000259" key="13">
    <source>
        <dbReference type="Pfam" id="PF00520"/>
    </source>
</evidence>
<protein>
    <submittedName>
        <fullName evidence="14">Unnamed protein product</fullName>
    </submittedName>
</protein>
<evidence type="ECO:0000256" key="8">
    <source>
        <dbReference type="ARBA" id="ARBA00022989"/>
    </source>
</evidence>
<dbReference type="PANTHER" id="PTHR10582">
    <property type="entry name" value="TRANSIENT RECEPTOR POTENTIAL ION CHANNEL PROTEIN"/>
    <property type="match status" value="1"/>
</dbReference>
<name>A0A9W7CTE2_9STRA</name>
<evidence type="ECO:0000256" key="2">
    <source>
        <dbReference type="ARBA" id="ARBA00022448"/>
    </source>
</evidence>
<keyword evidence="6" id="KW-0677">Repeat</keyword>
<feature type="transmembrane region" description="Helical" evidence="12">
    <location>
        <begin position="494"/>
        <end position="516"/>
    </location>
</feature>
<evidence type="ECO:0000256" key="5">
    <source>
        <dbReference type="ARBA" id="ARBA00022692"/>
    </source>
</evidence>
<dbReference type="GO" id="GO:0098703">
    <property type="term" value="P:calcium ion import across plasma membrane"/>
    <property type="evidence" value="ECO:0007669"/>
    <property type="project" value="TreeGrafter"/>
</dbReference>
<evidence type="ECO:0000313" key="15">
    <source>
        <dbReference type="Proteomes" id="UP001165121"/>
    </source>
</evidence>
<organism evidence="14 15">
    <name type="scientific">Phytophthora fragariaefolia</name>
    <dbReference type="NCBI Taxonomy" id="1490495"/>
    <lineage>
        <taxon>Eukaryota</taxon>
        <taxon>Sar</taxon>
        <taxon>Stramenopiles</taxon>
        <taxon>Oomycota</taxon>
        <taxon>Peronosporomycetes</taxon>
        <taxon>Peronosporales</taxon>
        <taxon>Peronosporaceae</taxon>
        <taxon>Phytophthora</taxon>
    </lineage>
</organism>
<accession>A0A9W7CTE2</accession>
<keyword evidence="8 12" id="KW-1133">Transmembrane helix</keyword>
<dbReference type="Gene3D" id="1.25.40.20">
    <property type="entry name" value="Ankyrin repeat-containing domain"/>
    <property type="match status" value="1"/>
</dbReference>
<dbReference type="Proteomes" id="UP001165121">
    <property type="component" value="Unassembled WGS sequence"/>
</dbReference>
<comment type="subcellular location">
    <subcellularLocation>
        <location evidence="1">Cell membrane</location>
        <topology evidence="1">Multi-pass membrane protein</topology>
    </subcellularLocation>
</comment>
<dbReference type="PANTHER" id="PTHR10582:SF2">
    <property type="entry name" value="INACTIVE"/>
    <property type="match status" value="1"/>
</dbReference>
<feature type="transmembrane region" description="Helical" evidence="12">
    <location>
        <begin position="696"/>
        <end position="718"/>
    </location>
</feature>
<feature type="domain" description="Ion transport" evidence="13">
    <location>
        <begin position="552"/>
        <end position="732"/>
    </location>
</feature>
<sequence length="798" mass="89991">MYTTLTLHTPRWCGAHSLAKLKRRDEDGYTALPLHCPARMSSGRRIVRAKPRRLSSRLYWLRSAAKAKVDVVAQQVLDHDDGIFRAVRANDADAALRLVDADQCCLTLRDSVGAAPVHIAFLFGHHELGKRLVLRCRELATLTYTSGNPHEPSPYEGENILHIAIIQRQTPLVQWLVQQVPQLVRAETTGKFFGPTKTCYFGGTPLLFALASNQIDMALHILDADQRLQQGPIREDEVDALVSIFTCDRYGNNVLHLAVIRDLPVVYDFALRYVIKLLGGKQLGASKDVPTIAEQREVDEVHEVESMVVVKNPTRPPSPDTPKEDFREGDIKLVEFLRSASDEAYTKMLRFLLQRNSDELTPLSLAAAIGQQSMFQHLIRHSSSVAWRYGPITALHVPLFDLEQPELRPAPDLGRFQRIHDCIVSLPYPLAPKGRKGYRTAIQCLCSTEKISNTLPDHHVAMQEVVSKRLEMLKLLEIQELLHKKWKYVGKQRFLWRLVIYSVFSILLNATTLAPFSKYTDGTRSEAAGLGFAELGALALAALKFSNEANQIMLNFQGYITEGGAGRLDNICTLVTSLSLFASTAARLSHHQEVGDALGAVALIFAWFYVFFFLLGFRTTGPFVIMILRMIANDIVRFFLVYNAVLIGFSQAIYVVHDGRVGPRALFLRMRTLLVMGFTGEVNYDDNYGSGGRMNAFTQVLVLCYVILVMIILVNLLIAMMGNTYSEVLEESEQRWFAERANIMASIDNQCPTEWNHQARKSFAIPLQNRNGEEMLYLEMEVKRLDEWMHNDAPLTDK</sequence>
<feature type="transmembrane region" description="Helical" evidence="12">
    <location>
        <begin position="598"/>
        <end position="617"/>
    </location>
</feature>
<dbReference type="GO" id="GO:0005216">
    <property type="term" value="F:monoatomic ion channel activity"/>
    <property type="evidence" value="ECO:0007669"/>
    <property type="project" value="InterPro"/>
</dbReference>
<dbReference type="AlphaFoldDB" id="A0A9W7CTE2"/>
<comment type="caution">
    <text evidence="14">The sequence shown here is derived from an EMBL/GenBank/DDBJ whole genome shotgun (WGS) entry which is preliminary data.</text>
</comment>
<keyword evidence="2" id="KW-0813">Transport</keyword>
<keyword evidence="3" id="KW-1003">Cell membrane</keyword>